<feature type="transmembrane region" description="Helical" evidence="2">
    <location>
        <begin position="6"/>
        <end position="26"/>
    </location>
</feature>
<name>A0A9X1ZPE6_9FLAO</name>
<protein>
    <submittedName>
        <fullName evidence="4">M56 family metallopeptidase</fullName>
    </submittedName>
</protein>
<gene>
    <name evidence="4" type="ORF">L1967_05115</name>
</gene>
<dbReference type="EMBL" id="JAKHSK010000005">
    <property type="protein sequence ID" value="MCL6217671.1"/>
    <property type="molecule type" value="Genomic_DNA"/>
</dbReference>
<feature type="transmembrane region" description="Helical" evidence="2">
    <location>
        <begin position="94"/>
        <end position="113"/>
    </location>
</feature>
<organism evidence="4 5">
    <name type="scientific">Zunongwangia pacifica</name>
    <dbReference type="NCBI Taxonomy" id="2911062"/>
    <lineage>
        <taxon>Bacteria</taxon>
        <taxon>Pseudomonadati</taxon>
        <taxon>Bacteroidota</taxon>
        <taxon>Flavobacteriia</taxon>
        <taxon>Flavobacteriales</taxon>
        <taxon>Flavobacteriaceae</taxon>
        <taxon>Zunongwangia</taxon>
    </lineage>
</organism>
<proteinExistence type="predicted"/>
<feature type="transmembrane region" description="Helical" evidence="2">
    <location>
        <begin position="179"/>
        <end position="198"/>
    </location>
</feature>
<keyword evidence="5" id="KW-1185">Reference proteome</keyword>
<dbReference type="Proteomes" id="UP001139521">
    <property type="component" value="Unassembled WGS sequence"/>
</dbReference>
<reference evidence="4" key="1">
    <citation type="submission" date="2022-01" db="EMBL/GenBank/DDBJ databases">
        <title>Genome sequencing of Zunongwangia sp. M21534 genome.</title>
        <authorList>
            <person name="Chen Y."/>
            <person name="Dong C."/>
            <person name="Shao Z."/>
        </authorList>
    </citation>
    <scope>NUCLEOTIDE SEQUENCE</scope>
    <source>
        <strain evidence="4">MCCC M21534</strain>
    </source>
</reference>
<dbReference type="PANTHER" id="PTHR34978">
    <property type="entry name" value="POSSIBLE SENSOR-TRANSDUCER PROTEIN BLAR"/>
    <property type="match status" value="1"/>
</dbReference>
<keyword evidence="2" id="KW-0812">Transmembrane</keyword>
<evidence type="ECO:0000256" key="1">
    <source>
        <dbReference type="SAM" id="MobiDB-lite"/>
    </source>
</evidence>
<feature type="transmembrane region" description="Helical" evidence="2">
    <location>
        <begin position="38"/>
        <end position="55"/>
    </location>
</feature>
<feature type="region of interest" description="Disordered" evidence="1">
    <location>
        <begin position="442"/>
        <end position="462"/>
    </location>
</feature>
<feature type="compositionally biased region" description="Polar residues" evidence="1">
    <location>
        <begin position="442"/>
        <end position="451"/>
    </location>
</feature>
<evidence type="ECO:0000313" key="5">
    <source>
        <dbReference type="Proteomes" id="UP001139521"/>
    </source>
</evidence>
<dbReference type="RefSeq" id="WP_249600651.1">
    <property type="nucleotide sequence ID" value="NZ_JAKHSK010000005.1"/>
</dbReference>
<evidence type="ECO:0000313" key="4">
    <source>
        <dbReference type="EMBL" id="MCL6217671.1"/>
    </source>
</evidence>
<dbReference type="CDD" id="cd07341">
    <property type="entry name" value="M56_BlaR1_MecR1_like"/>
    <property type="match status" value="1"/>
</dbReference>
<dbReference type="InterPro" id="IPR052173">
    <property type="entry name" value="Beta-lactam_resp_regulator"/>
</dbReference>
<feature type="domain" description="Peptidase M56" evidence="3">
    <location>
        <begin position="119"/>
        <end position="255"/>
    </location>
</feature>
<comment type="caution">
    <text evidence="4">The sequence shown here is derived from an EMBL/GenBank/DDBJ whole genome shotgun (WGS) entry which is preliminary data.</text>
</comment>
<dbReference type="AlphaFoldDB" id="A0A9X1ZPE6"/>
<dbReference type="InterPro" id="IPR008756">
    <property type="entry name" value="Peptidase_M56"/>
</dbReference>
<keyword evidence="2" id="KW-0472">Membrane</keyword>
<dbReference type="Pfam" id="PF05569">
    <property type="entry name" value="Peptidase_M56"/>
    <property type="match status" value="1"/>
</dbReference>
<dbReference type="PANTHER" id="PTHR34978:SF3">
    <property type="entry name" value="SLR0241 PROTEIN"/>
    <property type="match status" value="1"/>
</dbReference>
<sequence>MQELLLHLLKSSALIGIFYVAYLILLKQETSFTQNRKFLLVGLVSSVVLPFIYLTQKEYVAIENNEAPYLAFTEFSASDTLVTEEPTDWWQMGFYMYVVGLAVMAFTFLFRLYSLQKLINSGKQKRYKTLKLVITPKNIKPFSFFKYIVFNPEKHREKDLKLILKHEQIHAKQWHSLDVIFTSVLCIIFWFNPFVWLYKKVVVQNLEFLADQDAVANISSKQDYQKALVMATVGLQPAMTNQFYQSFIKKRIIMLNKSKKKNTPWKTLLVVPFLCVFLYSFNLKTESIVLDSSSKATTSAKETDTVKIRSITGKVSYEDPTEANKNDAKKLPIRSIAFDVLGEHPLYILDDKTYTKSELQGKAIIFESVQVMKPETSEKHYGEKAKEGAVLLSKTQLIEDFQAYLKDLDKKDNAVKLQFLIITTAKKPKIITVQKEKSSAKTVQTKTISSEENQEDHSTTSEEHQTLAVINYANPKILKDTLYVLNGVIRADKSFLQNLKKKNIKNITYLPGTEATDLFGNRVSKYGVKLYTTKGKEFNETILKHPQSSDSVKVIKIKSSSTAQDGKPLYVLNGKVIDAEEFKQVKNQEIKALYVIRNKSAAAKYKDENTAYGVVEIYTKDFKGDLPDQSASKVFVYTVNPKESDAAIKNMIAKIKKEYGVEIDIKKLHRNSEGMINNIKMKARHSGSSSWNVTYSSSSSDHVEKIYMIMDTENDDFKITNQKPGK</sequence>
<evidence type="ECO:0000259" key="3">
    <source>
        <dbReference type="Pfam" id="PF05569"/>
    </source>
</evidence>
<keyword evidence="2" id="KW-1133">Transmembrane helix</keyword>
<evidence type="ECO:0000256" key="2">
    <source>
        <dbReference type="SAM" id="Phobius"/>
    </source>
</evidence>
<accession>A0A9X1ZPE6</accession>